<keyword evidence="2" id="KW-1185">Reference proteome</keyword>
<evidence type="ECO:0000313" key="1">
    <source>
        <dbReference type="EMBL" id="GME76053.1"/>
    </source>
</evidence>
<name>A0ACB5SY74_AMBMO</name>
<dbReference type="EMBL" id="BSXS01001393">
    <property type="protein sequence ID" value="GME76053.1"/>
    <property type="molecule type" value="Genomic_DNA"/>
</dbReference>
<reference evidence="1" key="1">
    <citation type="submission" date="2023-04" db="EMBL/GenBank/DDBJ databases">
        <title>Ambrosiozyma monospora NBRC 10751.</title>
        <authorList>
            <person name="Ichikawa N."/>
            <person name="Sato H."/>
            <person name="Tonouchi N."/>
        </authorList>
    </citation>
    <scope>NUCLEOTIDE SEQUENCE</scope>
    <source>
        <strain evidence="1">NBRC 10751</strain>
    </source>
</reference>
<organism evidence="1 2">
    <name type="scientific">Ambrosiozyma monospora</name>
    <name type="common">Yeast</name>
    <name type="synonym">Endomycopsis monosporus</name>
    <dbReference type="NCBI Taxonomy" id="43982"/>
    <lineage>
        <taxon>Eukaryota</taxon>
        <taxon>Fungi</taxon>
        <taxon>Dikarya</taxon>
        <taxon>Ascomycota</taxon>
        <taxon>Saccharomycotina</taxon>
        <taxon>Pichiomycetes</taxon>
        <taxon>Pichiales</taxon>
        <taxon>Pichiaceae</taxon>
        <taxon>Ambrosiozyma</taxon>
    </lineage>
</organism>
<sequence>MKIVYFGRTRRLNCEAEIEGLKYYLDLNEMLAVTDCVFVACPLLPETKHLINKDRFKHMKSRVRLVNVGRGPIVEESAVIDAFERGQLVGAGFDVFEFEPKVDERLLKNKKITILPHVGACTRQSFEEFERKCVNNLIETFFGSGKPAAVNLLD</sequence>
<accession>A0ACB5SY74</accession>
<gene>
    <name evidence="1" type="ORF">Amon02_000242500</name>
</gene>
<comment type="caution">
    <text evidence="1">The sequence shown here is derived from an EMBL/GenBank/DDBJ whole genome shotgun (WGS) entry which is preliminary data.</text>
</comment>
<protein>
    <submittedName>
        <fullName evidence="1">Unnamed protein product</fullName>
    </submittedName>
</protein>
<proteinExistence type="predicted"/>
<dbReference type="Proteomes" id="UP001165064">
    <property type="component" value="Unassembled WGS sequence"/>
</dbReference>
<evidence type="ECO:0000313" key="2">
    <source>
        <dbReference type="Proteomes" id="UP001165064"/>
    </source>
</evidence>